<dbReference type="EMBL" id="CAJNDS010002419">
    <property type="protein sequence ID" value="CAE7467412.1"/>
    <property type="molecule type" value="Genomic_DNA"/>
</dbReference>
<evidence type="ECO:0000313" key="2">
    <source>
        <dbReference type="Proteomes" id="UP000604046"/>
    </source>
</evidence>
<keyword evidence="2" id="KW-1185">Reference proteome</keyword>
<comment type="caution">
    <text evidence="1">The sequence shown here is derived from an EMBL/GenBank/DDBJ whole genome shotgun (WGS) entry which is preliminary data.</text>
</comment>
<reference evidence="1" key="1">
    <citation type="submission" date="2021-02" db="EMBL/GenBank/DDBJ databases">
        <authorList>
            <person name="Dougan E. K."/>
            <person name="Rhodes N."/>
            <person name="Thang M."/>
            <person name="Chan C."/>
        </authorList>
    </citation>
    <scope>NUCLEOTIDE SEQUENCE</scope>
</reference>
<proteinExistence type="predicted"/>
<evidence type="ECO:0000313" key="1">
    <source>
        <dbReference type="EMBL" id="CAE7467412.1"/>
    </source>
</evidence>
<accession>A0A812SBF1</accession>
<dbReference type="AlphaFoldDB" id="A0A812SBF1"/>
<dbReference type="Proteomes" id="UP000604046">
    <property type="component" value="Unassembled WGS sequence"/>
</dbReference>
<gene>
    <name evidence="1" type="ORF">SNAT2548_LOCUS26138</name>
</gene>
<organism evidence="1 2">
    <name type="scientific">Symbiodinium natans</name>
    <dbReference type="NCBI Taxonomy" id="878477"/>
    <lineage>
        <taxon>Eukaryota</taxon>
        <taxon>Sar</taxon>
        <taxon>Alveolata</taxon>
        <taxon>Dinophyceae</taxon>
        <taxon>Suessiales</taxon>
        <taxon>Symbiodiniaceae</taxon>
        <taxon>Symbiodinium</taxon>
    </lineage>
</organism>
<sequence length="341" mass="38302">MSALSAQGINLICARMWQSKKRELTYLNTRQLWVVDKELFATFEIEPVAMITIPGLTPHDLAQMHVASNTHANIIAAIGNRRYANKEVSVEAGSFKYRNRIGNPSEIMRGCVDIMTSKLIKGLMTIDEATIKKDQIEAIDVPPADIAVELNGKSVFPIHKMIEEIAPKSFNENMTRENFDKVSGAELTRSFQAQGFVKPNDVLGKIKPRLIQHFTPQGSASSALMNKTIEEMLFRLPYFVKRSIKGTDNTGVASRIHGHYKKFKKGGVANNDYGNFDSSITDKCTGNTDIPGLRKIIEKGIMDEIAKRFPEATDLKNTPKFRWKKVEKVACPLEIPWTFKL</sequence>
<name>A0A812SBF1_9DINO</name>
<protein>
    <submittedName>
        <fullName evidence="1">Uncharacterized protein</fullName>
    </submittedName>
</protein>